<dbReference type="EMBL" id="VLKY01000009">
    <property type="protein sequence ID" value="TWI53155.1"/>
    <property type="molecule type" value="Genomic_DNA"/>
</dbReference>
<evidence type="ECO:0000313" key="3">
    <source>
        <dbReference type="EMBL" id="TWI53155.1"/>
    </source>
</evidence>
<reference evidence="3 4" key="1">
    <citation type="journal article" date="2015" name="Stand. Genomic Sci.">
        <title>Genomic Encyclopedia of Bacterial and Archaeal Type Strains, Phase III: the genomes of soil and plant-associated and newly described type strains.</title>
        <authorList>
            <person name="Whitman W.B."/>
            <person name="Woyke T."/>
            <person name="Klenk H.P."/>
            <person name="Zhou Y."/>
            <person name="Lilburn T.G."/>
            <person name="Beck B.J."/>
            <person name="De Vos P."/>
            <person name="Vandamme P."/>
            <person name="Eisen J.A."/>
            <person name="Garrity G."/>
            <person name="Hugenholtz P."/>
            <person name="Kyrpides N.C."/>
        </authorList>
    </citation>
    <scope>NUCLEOTIDE SEQUENCE [LARGE SCALE GENOMIC DNA]</scope>
    <source>
        <strain evidence="3 4">CGMCC 1.6858</strain>
    </source>
</reference>
<sequence>MKLNTIAALVVSGLLAATGVAFADDAKDANSTGLGTPDGSTTGKGAGVDVGGDVTPSTDEDKQGQDE</sequence>
<feature type="chain" id="PRO_5022182398" evidence="2">
    <location>
        <begin position="24"/>
        <end position="67"/>
    </location>
</feature>
<accession>A0A562Q8R5</accession>
<proteinExistence type="predicted"/>
<feature type="compositionally biased region" description="Polar residues" evidence="1">
    <location>
        <begin position="29"/>
        <end position="40"/>
    </location>
</feature>
<feature type="region of interest" description="Disordered" evidence="1">
    <location>
        <begin position="26"/>
        <end position="67"/>
    </location>
</feature>
<feature type="signal peptide" evidence="2">
    <location>
        <begin position="1"/>
        <end position="23"/>
    </location>
</feature>
<keyword evidence="4" id="KW-1185">Reference proteome</keyword>
<keyword evidence="2" id="KW-0732">Signal</keyword>
<protein>
    <submittedName>
        <fullName evidence="3">Uncharacterized protein</fullName>
    </submittedName>
</protein>
<evidence type="ECO:0000256" key="2">
    <source>
        <dbReference type="SAM" id="SignalP"/>
    </source>
</evidence>
<comment type="caution">
    <text evidence="3">The sequence shown here is derived from an EMBL/GenBank/DDBJ whole genome shotgun (WGS) entry which is preliminary data.</text>
</comment>
<gene>
    <name evidence="3" type="ORF">IQ22_03002</name>
</gene>
<dbReference type="RefSeq" id="WP_145143266.1">
    <property type="nucleotide sequence ID" value="NZ_VLKY01000009.1"/>
</dbReference>
<name>A0A562Q8R5_9PSED</name>
<evidence type="ECO:0000256" key="1">
    <source>
        <dbReference type="SAM" id="MobiDB-lite"/>
    </source>
</evidence>
<dbReference type="Proteomes" id="UP000316905">
    <property type="component" value="Unassembled WGS sequence"/>
</dbReference>
<organism evidence="3 4">
    <name type="scientific">Pseudomonas duriflava</name>
    <dbReference type="NCBI Taxonomy" id="459528"/>
    <lineage>
        <taxon>Bacteria</taxon>
        <taxon>Pseudomonadati</taxon>
        <taxon>Pseudomonadota</taxon>
        <taxon>Gammaproteobacteria</taxon>
        <taxon>Pseudomonadales</taxon>
        <taxon>Pseudomonadaceae</taxon>
        <taxon>Pseudomonas</taxon>
    </lineage>
</organism>
<dbReference type="AlphaFoldDB" id="A0A562Q8R5"/>
<evidence type="ECO:0000313" key="4">
    <source>
        <dbReference type="Proteomes" id="UP000316905"/>
    </source>
</evidence>